<sequence>MKPDAFEVLWVPPGQSEHKGTEAAPKAEGEPSQPNCWASPSRPCLCSAGSGHTELTLSGSRVEDGEEAPPDSAQRQPGVLLLTDELSVGPGAVYPDLQPDGSAALCR</sequence>
<evidence type="ECO:0000313" key="3">
    <source>
        <dbReference type="Proteomes" id="UP001221898"/>
    </source>
</evidence>
<proteinExistence type="predicted"/>
<evidence type="ECO:0000313" key="2">
    <source>
        <dbReference type="EMBL" id="KAJ8411852.1"/>
    </source>
</evidence>
<feature type="region of interest" description="Disordered" evidence="1">
    <location>
        <begin position="1"/>
        <end position="38"/>
    </location>
</feature>
<dbReference type="EMBL" id="JAINUG010000021">
    <property type="protein sequence ID" value="KAJ8411852.1"/>
    <property type="molecule type" value="Genomic_DNA"/>
</dbReference>
<gene>
    <name evidence="2" type="ORF">AAFF_G00154900</name>
</gene>
<comment type="caution">
    <text evidence="2">The sequence shown here is derived from an EMBL/GenBank/DDBJ whole genome shotgun (WGS) entry which is preliminary data.</text>
</comment>
<evidence type="ECO:0000256" key="1">
    <source>
        <dbReference type="SAM" id="MobiDB-lite"/>
    </source>
</evidence>
<dbReference type="AlphaFoldDB" id="A0AAD7WWJ2"/>
<name>A0AAD7WWJ2_9TELE</name>
<feature type="compositionally biased region" description="Basic and acidic residues" evidence="1">
    <location>
        <begin position="16"/>
        <end position="29"/>
    </location>
</feature>
<protein>
    <submittedName>
        <fullName evidence="2">Uncharacterized protein</fullName>
    </submittedName>
</protein>
<accession>A0AAD7WWJ2</accession>
<dbReference type="Proteomes" id="UP001221898">
    <property type="component" value="Unassembled WGS sequence"/>
</dbReference>
<organism evidence="2 3">
    <name type="scientific">Aldrovandia affinis</name>
    <dbReference type="NCBI Taxonomy" id="143900"/>
    <lineage>
        <taxon>Eukaryota</taxon>
        <taxon>Metazoa</taxon>
        <taxon>Chordata</taxon>
        <taxon>Craniata</taxon>
        <taxon>Vertebrata</taxon>
        <taxon>Euteleostomi</taxon>
        <taxon>Actinopterygii</taxon>
        <taxon>Neopterygii</taxon>
        <taxon>Teleostei</taxon>
        <taxon>Notacanthiformes</taxon>
        <taxon>Halosauridae</taxon>
        <taxon>Aldrovandia</taxon>
    </lineage>
</organism>
<reference evidence="2" key="1">
    <citation type="journal article" date="2023" name="Science">
        <title>Genome structures resolve the early diversification of teleost fishes.</title>
        <authorList>
            <person name="Parey E."/>
            <person name="Louis A."/>
            <person name="Montfort J."/>
            <person name="Bouchez O."/>
            <person name="Roques C."/>
            <person name="Iampietro C."/>
            <person name="Lluch J."/>
            <person name="Castinel A."/>
            <person name="Donnadieu C."/>
            <person name="Desvignes T."/>
            <person name="Floi Bucao C."/>
            <person name="Jouanno E."/>
            <person name="Wen M."/>
            <person name="Mejri S."/>
            <person name="Dirks R."/>
            <person name="Jansen H."/>
            <person name="Henkel C."/>
            <person name="Chen W.J."/>
            <person name="Zahm M."/>
            <person name="Cabau C."/>
            <person name="Klopp C."/>
            <person name="Thompson A.W."/>
            <person name="Robinson-Rechavi M."/>
            <person name="Braasch I."/>
            <person name="Lecointre G."/>
            <person name="Bobe J."/>
            <person name="Postlethwait J.H."/>
            <person name="Berthelot C."/>
            <person name="Roest Crollius H."/>
            <person name="Guiguen Y."/>
        </authorList>
    </citation>
    <scope>NUCLEOTIDE SEQUENCE</scope>
    <source>
        <strain evidence="2">NC1722</strain>
    </source>
</reference>
<keyword evidence="3" id="KW-1185">Reference proteome</keyword>